<evidence type="ECO:0000256" key="1">
    <source>
        <dbReference type="SAM" id="MobiDB-lite"/>
    </source>
</evidence>
<dbReference type="EMBL" id="LSRX01000355">
    <property type="protein sequence ID" value="OLP99628.1"/>
    <property type="molecule type" value="Genomic_DNA"/>
</dbReference>
<sequence>MDALQMAVRGVFAEWMAGMTMKDDALYMVLVALCMVLVVVHLLSHRRTVGRLMAQLSRQDAALQNVLDKLSQMEQTTKEVRATISGGWTLGGVGSASPDPGQQDNTTEQAVRELAGMHAQFFLACEDIKSLCSTAQYTCDFFAAQARVLYEIQTETEDLVRSHVALTMAVNQLLSKITDCFMTGDGPLPADVGTPDTAGVGEPKSRPEGQPETSAMVSMLRDAMEPPVTRLKQLRDAVESGLSGVSTQLVELQTLTSVQKSQYEKVVEELGKVDRATSKLITASGETQESLTAIKAAGERHRQDVEKVEMTLRAKTTSLAEDVSALKGQANQLHQQSHGLLRGLQKGVDHQAKAMDSSTASLATIGGALSRPHIDSSGVMKLLDSVMSLSELVKELEVHMSSLMEGVGAMDTKLGELRERLPERPPYRAPPTESSQAPRTPQVIDLQSRIPFFRPVSQAGPGIATVTYSDGSQQVTTGLYISQLPDNLRARRTGTRYEVMLGCCLALPNCRRPEPFEQWLSVQ</sequence>
<evidence type="ECO:0000313" key="3">
    <source>
        <dbReference type="EMBL" id="OLP99628.1"/>
    </source>
</evidence>
<proteinExistence type="predicted"/>
<evidence type="ECO:0000313" key="4">
    <source>
        <dbReference type="Proteomes" id="UP000186817"/>
    </source>
</evidence>
<keyword evidence="2" id="KW-1133">Transmembrane helix</keyword>
<name>A0A1Q9DWV8_SYMMI</name>
<feature type="region of interest" description="Disordered" evidence="1">
    <location>
        <begin position="422"/>
        <end position="441"/>
    </location>
</feature>
<keyword evidence="4" id="KW-1185">Reference proteome</keyword>
<feature type="region of interest" description="Disordered" evidence="1">
    <location>
        <begin position="188"/>
        <end position="212"/>
    </location>
</feature>
<dbReference type="AlphaFoldDB" id="A0A1Q9DWV8"/>
<comment type="caution">
    <text evidence="3">The sequence shown here is derived from an EMBL/GenBank/DDBJ whole genome shotgun (WGS) entry which is preliminary data.</text>
</comment>
<organism evidence="3 4">
    <name type="scientific">Symbiodinium microadriaticum</name>
    <name type="common">Dinoflagellate</name>
    <name type="synonym">Zooxanthella microadriatica</name>
    <dbReference type="NCBI Taxonomy" id="2951"/>
    <lineage>
        <taxon>Eukaryota</taxon>
        <taxon>Sar</taxon>
        <taxon>Alveolata</taxon>
        <taxon>Dinophyceae</taxon>
        <taxon>Suessiales</taxon>
        <taxon>Symbiodiniaceae</taxon>
        <taxon>Symbiodinium</taxon>
    </lineage>
</organism>
<gene>
    <name evidence="3" type="ORF">AK812_SmicGene17814</name>
</gene>
<protein>
    <submittedName>
        <fullName evidence="3">Uncharacterized protein</fullName>
    </submittedName>
</protein>
<evidence type="ECO:0000256" key="2">
    <source>
        <dbReference type="SAM" id="Phobius"/>
    </source>
</evidence>
<reference evidence="3 4" key="1">
    <citation type="submission" date="2016-02" db="EMBL/GenBank/DDBJ databases">
        <title>Genome analysis of coral dinoflagellate symbionts highlights evolutionary adaptations to a symbiotic lifestyle.</title>
        <authorList>
            <person name="Aranda M."/>
            <person name="Li Y."/>
            <person name="Liew Y.J."/>
            <person name="Baumgarten S."/>
            <person name="Simakov O."/>
            <person name="Wilson M."/>
            <person name="Piel J."/>
            <person name="Ashoor H."/>
            <person name="Bougouffa S."/>
            <person name="Bajic V.B."/>
            <person name="Ryu T."/>
            <person name="Ravasi T."/>
            <person name="Bayer T."/>
            <person name="Micklem G."/>
            <person name="Kim H."/>
            <person name="Bhak J."/>
            <person name="Lajeunesse T.C."/>
            <person name="Voolstra C.R."/>
        </authorList>
    </citation>
    <scope>NUCLEOTIDE SEQUENCE [LARGE SCALE GENOMIC DNA]</scope>
    <source>
        <strain evidence="3 4">CCMP2467</strain>
    </source>
</reference>
<dbReference type="OrthoDB" id="10348089at2759"/>
<accession>A0A1Q9DWV8</accession>
<feature type="transmembrane region" description="Helical" evidence="2">
    <location>
        <begin position="25"/>
        <end position="43"/>
    </location>
</feature>
<keyword evidence="2" id="KW-0812">Transmembrane</keyword>
<keyword evidence="2" id="KW-0472">Membrane</keyword>
<dbReference type="Proteomes" id="UP000186817">
    <property type="component" value="Unassembled WGS sequence"/>
</dbReference>